<dbReference type="OrthoDB" id="4222246at2759"/>
<dbReference type="PhylomeDB" id="B8M180"/>
<keyword evidence="2" id="KW-1185">Reference proteome</keyword>
<protein>
    <submittedName>
        <fullName evidence="1">Uncharacterized protein</fullName>
    </submittedName>
</protein>
<dbReference type="RefSeq" id="XP_002477985.1">
    <property type="nucleotide sequence ID" value="XM_002477940.1"/>
</dbReference>
<dbReference type="AlphaFoldDB" id="B8M180"/>
<name>B8M180_TALSN</name>
<dbReference type="VEuPathDB" id="FungiDB:TSTA_082550"/>
<accession>B8M180</accession>
<proteinExistence type="predicted"/>
<evidence type="ECO:0000313" key="1">
    <source>
        <dbReference type="EMBL" id="EED21022.1"/>
    </source>
</evidence>
<dbReference type="Proteomes" id="UP000001745">
    <property type="component" value="Unassembled WGS sequence"/>
</dbReference>
<dbReference type="GeneID" id="8107713"/>
<gene>
    <name evidence="1" type="ORF">TSTA_082550</name>
</gene>
<organism evidence="1 2">
    <name type="scientific">Talaromyces stipitatus (strain ATCC 10500 / CBS 375.48 / QM 6759 / NRRL 1006)</name>
    <name type="common">Penicillium stipitatum</name>
    <dbReference type="NCBI Taxonomy" id="441959"/>
    <lineage>
        <taxon>Eukaryota</taxon>
        <taxon>Fungi</taxon>
        <taxon>Dikarya</taxon>
        <taxon>Ascomycota</taxon>
        <taxon>Pezizomycotina</taxon>
        <taxon>Eurotiomycetes</taxon>
        <taxon>Eurotiomycetidae</taxon>
        <taxon>Eurotiales</taxon>
        <taxon>Trichocomaceae</taxon>
        <taxon>Talaromyces</taxon>
        <taxon>Talaromyces sect. Talaromyces</taxon>
    </lineage>
</organism>
<evidence type="ECO:0000313" key="2">
    <source>
        <dbReference type="Proteomes" id="UP000001745"/>
    </source>
</evidence>
<sequence>MTHLNNIYTLKSLLDAFPDDLLPIFRQYSRTILNTIFWRPVRYYSDENGVVYRWMIRELKLGEGKAGNGGGGGGGVVVGNVQDIQGGNGQSTMNIAGWKQRDRLVLSDNNDID</sequence>
<dbReference type="HOGENOM" id="CLU_146181_0_0_1"/>
<dbReference type="InParanoid" id="B8M180"/>
<dbReference type="EMBL" id="EQ962653">
    <property type="protein sequence ID" value="EED21022.1"/>
    <property type="molecule type" value="Genomic_DNA"/>
</dbReference>
<reference evidence="2" key="1">
    <citation type="journal article" date="2015" name="Genome Announc.">
        <title>Genome sequence of the AIDS-associated pathogen Penicillium marneffei (ATCC18224) and its near taxonomic relative Talaromyces stipitatus (ATCC10500).</title>
        <authorList>
            <person name="Nierman W.C."/>
            <person name="Fedorova-Abrams N.D."/>
            <person name="Andrianopoulos A."/>
        </authorList>
    </citation>
    <scope>NUCLEOTIDE SEQUENCE [LARGE SCALE GENOMIC DNA]</scope>
    <source>
        <strain evidence="2">ATCC 10500 / CBS 375.48 / QM 6759 / NRRL 1006</strain>
    </source>
</reference>